<dbReference type="EMBL" id="PCRF01000058">
    <property type="protein sequence ID" value="PIP16588.1"/>
    <property type="molecule type" value="Genomic_DNA"/>
</dbReference>
<dbReference type="Pfam" id="PF10143">
    <property type="entry name" value="PhosphMutase"/>
    <property type="match status" value="1"/>
</dbReference>
<evidence type="ECO:0000313" key="1">
    <source>
        <dbReference type="EMBL" id="PIP16588.1"/>
    </source>
</evidence>
<dbReference type="AlphaFoldDB" id="A0A2G9YBI7"/>
<dbReference type="PANTHER" id="PTHR31209">
    <property type="entry name" value="COFACTOR-INDEPENDENT PHOSPHOGLYCERATE MUTASE"/>
    <property type="match status" value="1"/>
</dbReference>
<organism evidence="1 2">
    <name type="scientific">bacterium (Candidatus Ratteibacteria) CG23_combo_of_CG06-09_8_20_14_all_48_7</name>
    <dbReference type="NCBI Taxonomy" id="2014292"/>
    <lineage>
        <taxon>Bacteria</taxon>
        <taxon>Candidatus Ratteibacteria</taxon>
    </lineage>
</organism>
<dbReference type="InterPro" id="IPR042253">
    <property type="entry name" value="Pglycerate_mutase_ApgM_sf"/>
</dbReference>
<accession>A0A2G9YBI7</accession>
<dbReference type="InterPro" id="IPR004456">
    <property type="entry name" value="Pglycerate_mutase_ApgM"/>
</dbReference>
<dbReference type="Gene3D" id="3.30.70.2130">
    <property type="entry name" value="Metalloenzyme domain"/>
    <property type="match status" value="1"/>
</dbReference>
<dbReference type="InterPro" id="IPR017850">
    <property type="entry name" value="Alkaline_phosphatase_core_sf"/>
</dbReference>
<dbReference type="PANTHER" id="PTHR31209:SF4">
    <property type="entry name" value="2,3-BISPHOSPHOGLYCERATE-INDEPENDENT PHOSPHOGLYCERATE MUTASE"/>
    <property type="match status" value="1"/>
</dbReference>
<dbReference type="GO" id="GO:0006096">
    <property type="term" value="P:glycolytic process"/>
    <property type="evidence" value="ECO:0007669"/>
    <property type="project" value="UniProtKB-KW"/>
</dbReference>
<feature type="non-terminal residue" evidence="1">
    <location>
        <position position="199"/>
    </location>
</feature>
<evidence type="ECO:0000313" key="2">
    <source>
        <dbReference type="Proteomes" id="UP000230392"/>
    </source>
</evidence>
<comment type="caution">
    <text evidence="1">The sequence shown here is derived from an EMBL/GenBank/DDBJ whole genome shotgun (WGS) entry which is preliminary data.</text>
</comment>
<name>A0A2G9YBI7_9BACT</name>
<protein>
    <submittedName>
        <fullName evidence="1">Phosphoglycerate mutase</fullName>
    </submittedName>
</protein>
<sequence>MKYLLLIGDGMADYPIPDLEWKTPLEVATTPNMDSLAKSNSILGMVRTIPRGVTPASDTAFLSILGCNPKNGYPGRGPLEAINLGIDLKEGEVAFRVNLVTRDRGRMADYSAGHISDGEAAKLMAALNERFNSEDIFFYPGKSYRNVMVITKPPFDWRDIKTVAPHDISGRPIAEYLPKEEKSTCNFLIHLMEDAGRIL</sequence>
<reference evidence="1 2" key="1">
    <citation type="submission" date="2017-09" db="EMBL/GenBank/DDBJ databases">
        <title>Depth-based differentiation of microbial function through sediment-hosted aquifers and enrichment of novel symbionts in the deep terrestrial subsurface.</title>
        <authorList>
            <person name="Probst A.J."/>
            <person name="Ladd B."/>
            <person name="Jarett J.K."/>
            <person name="Geller-Mcgrath D.E."/>
            <person name="Sieber C.M."/>
            <person name="Emerson J.B."/>
            <person name="Anantharaman K."/>
            <person name="Thomas B.C."/>
            <person name="Malmstrom R."/>
            <person name="Stieglmeier M."/>
            <person name="Klingl A."/>
            <person name="Woyke T."/>
            <person name="Ryan C.M."/>
            <person name="Banfield J.F."/>
        </authorList>
    </citation>
    <scope>NUCLEOTIDE SEQUENCE [LARGE SCALE GENOMIC DNA]</scope>
    <source>
        <strain evidence="1">CG23_combo_of_CG06-09_8_20_14_all_48_7</strain>
    </source>
</reference>
<dbReference type="GO" id="GO:0004619">
    <property type="term" value="F:phosphoglycerate mutase activity"/>
    <property type="evidence" value="ECO:0007669"/>
    <property type="project" value="UniProtKB-EC"/>
</dbReference>
<dbReference type="SUPFAM" id="SSF53649">
    <property type="entry name" value="Alkaline phosphatase-like"/>
    <property type="match status" value="1"/>
</dbReference>
<dbReference type="Proteomes" id="UP000230392">
    <property type="component" value="Unassembled WGS sequence"/>
</dbReference>
<gene>
    <name evidence="1" type="ORF">COX46_01305</name>
</gene>
<proteinExistence type="predicted"/>
<dbReference type="GO" id="GO:0046872">
    <property type="term" value="F:metal ion binding"/>
    <property type="evidence" value="ECO:0007669"/>
    <property type="project" value="InterPro"/>
</dbReference>